<feature type="compositionally biased region" description="Polar residues" evidence="1">
    <location>
        <begin position="73"/>
        <end position="83"/>
    </location>
</feature>
<organism evidence="3 4">
    <name type="scientific">Saponaria officinalis</name>
    <name type="common">Common soapwort</name>
    <name type="synonym">Lychnis saponaria</name>
    <dbReference type="NCBI Taxonomy" id="3572"/>
    <lineage>
        <taxon>Eukaryota</taxon>
        <taxon>Viridiplantae</taxon>
        <taxon>Streptophyta</taxon>
        <taxon>Embryophyta</taxon>
        <taxon>Tracheophyta</taxon>
        <taxon>Spermatophyta</taxon>
        <taxon>Magnoliopsida</taxon>
        <taxon>eudicotyledons</taxon>
        <taxon>Gunneridae</taxon>
        <taxon>Pentapetalae</taxon>
        <taxon>Caryophyllales</taxon>
        <taxon>Caryophyllaceae</taxon>
        <taxon>Caryophylleae</taxon>
        <taxon>Saponaria</taxon>
    </lineage>
</organism>
<feature type="region of interest" description="Disordered" evidence="1">
    <location>
        <begin position="394"/>
        <end position="427"/>
    </location>
</feature>
<accession>A0AAW1ML42</accession>
<keyword evidence="2" id="KW-0732">Signal</keyword>
<evidence type="ECO:0000313" key="4">
    <source>
        <dbReference type="Proteomes" id="UP001443914"/>
    </source>
</evidence>
<feature type="compositionally biased region" description="Basic and acidic residues" evidence="1">
    <location>
        <begin position="417"/>
        <end position="427"/>
    </location>
</feature>
<feature type="region of interest" description="Disordered" evidence="1">
    <location>
        <begin position="29"/>
        <end position="88"/>
    </location>
</feature>
<evidence type="ECO:0000256" key="2">
    <source>
        <dbReference type="SAM" id="SignalP"/>
    </source>
</evidence>
<proteinExistence type="predicted"/>
<name>A0AAW1ML42_SAPOF</name>
<dbReference type="AlphaFoldDB" id="A0AAW1ML42"/>
<dbReference type="EMBL" id="JBDFQZ010000002">
    <property type="protein sequence ID" value="KAK9749083.1"/>
    <property type="molecule type" value="Genomic_DNA"/>
</dbReference>
<comment type="caution">
    <text evidence="3">The sequence shown here is derived from an EMBL/GenBank/DDBJ whole genome shotgun (WGS) entry which is preliminary data.</text>
</comment>
<feature type="signal peptide" evidence="2">
    <location>
        <begin position="1"/>
        <end position="27"/>
    </location>
</feature>
<evidence type="ECO:0000256" key="1">
    <source>
        <dbReference type="SAM" id="MobiDB-lite"/>
    </source>
</evidence>
<gene>
    <name evidence="3" type="ORF">RND81_02G101300</name>
</gene>
<keyword evidence="4" id="KW-1185">Reference proteome</keyword>
<sequence>MWRGGGGWGRVSCRGWGLLPGWGLLSAVEGGQNGGGEGGEEVTQQGGERVGKGGGQHGNGNHASLSLKRDRSLNNSEDQNATELTAKAREQEREASLLRWQVTQAYIKEMQLLNDKYALERKFSDLRMLEHVTTCAFSVIDTSGPIAVCKSNEDVEDERYIFMTSLLGLLAEHGIWPSVTNASSISVYVKNVYDVLQWKLQEKTKELNSIHGINGVNQYYEDSSQPSSVNIQSPYTPMVILIILYLKITISVLSRSPHMTLLINAEATNPEYVVTADDIDKYIAVECIPMDENGRQGEIVRLFANDQNKITCDPEMPEEINSYISQGQAHFSVLVLFGSLEHWEAATFILHRSGFQVKNNETEAVQIAEKFSKNLSKLRIYRYNARYYCANDKNVPKQGSRKGKRKGSTVSNSDRVLQQERSKAFSK</sequence>
<dbReference type="PANTHER" id="PTHR31149:SF7">
    <property type="entry name" value="EXPRESSED PROTEIN"/>
    <property type="match status" value="1"/>
</dbReference>
<reference evidence="3" key="1">
    <citation type="submission" date="2024-03" db="EMBL/GenBank/DDBJ databases">
        <title>WGS assembly of Saponaria officinalis var. Norfolk2.</title>
        <authorList>
            <person name="Jenkins J."/>
            <person name="Shu S."/>
            <person name="Grimwood J."/>
            <person name="Barry K."/>
            <person name="Goodstein D."/>
            <person name="Schmutz J."/>
            <person name="Leebens-Mack J."/>
            <person name="Osbourn A."/>
        </authorList>
    </citation>
    <scope>NUCLEOTIDE SEQUENCE [LARGE SCALE GENOMIC DNA]</scope>
    <source>
        <strain evidence="3">JIC</strain>
    </source>
</reference>
<dbReference type="PANTHER" id="PTHR31149">
    <property type="entry name" value="EXPRESSED PROTEIN"/>
    <property type="match status" value="1"/>
</dbReference>
<dbReference type="Proteomes" id="UP001443914">
    <property type="component" value="Unassembled WGS sequence"/>
</dbReference>
<evidence type="ECO:0000313" key="3">
    <source>
        <dbReference type="EMBL" id="KAK9749083.1"/>
    </source>
</evidence>
<feature type="chain" id="PRO_5043329387" evidence="2">
    <location>
        <begin position="28"/>
        <end position="427"/>
    </location>
</feature>
<dbReference type="GO" id="GO:0005886">
    <property type="term" value="C:plasma membrane"/>
    <property type="evidence" value="ECO:0007669"/>
    <property type="project" value="TreeGrafter"/>
</dbReference>
<protein>
    <submittedName>
        <fullName evidence="3">Uncharacterized protein</fullName>
    </submittedName>
</protein>